<dbReference type="AlphaFoldDB" id="A0A0F9CIV0"/>
<dbReference type="SUPFAM" id="SSF141091">
    <property type="entry name" value="L21p-like"/>
    <property type="match status" value="1"/>
</dbReference>
<protein>
    <recommendedName>
        <fullName evidence="2">50S ribosomal protein L21</fullName>
    </recommendedName>
</protein>
<comment type="caution">
    <text evidence="1">The sequence shown here is derived from an EMBL/GenBank/DDBJ whole genome shotgun (WGS) entry which is preliminary data.</text>
</comment>
<dbReference type="GO" id="GO:0005840">
    <property type="term" value="C:ribosome"/>
    <property type="evidence" value="ECO:0007669"/>
    <property type="project" value="InterPro"/>
</dbReference>
<feature type="non-terminal residue" evidence="1">
    <location>
        <position position="111"/>
    </location>
</feature>
<accession>A0A0F9CIV0</accession>
<reference evidence="1" key="1">
    <citation type="journal article" date="2015" name="Nature">
        <title>Complex archaea that bridge the gap between prokaryotes and eukaryotes.</title>
        <authorList>
            <person name="Spang A."/>
            <person name="Saw J.H."/>
            <person name="Jorgensen S.L."/>
            <person name="Zaremba-Niedzwiedzka K."/>
            <person name="Martijn J."/>
            <person name="Lind A.E."/>
            <person name="van Eijk R."/>
            <person name="Schleper C."/>
            <person name="Guy L."/>
            <person name="Ettema T.J."/>
        </authorList>
    </citation>
    <scope>NUCLEOTIDE SEQUENCE</scope>
</reference>
<dbReference type="GO" id="GO:0005737">
    <property type="term" value="C:cytoplasm"/>
    <property type="evidence" value="ECO:0007669"/>
    <property type="project" value="UniProtKB-ARBA"/>
</dbReference>
<name>A0A0F9CIV0_9ZZZZ</name>
<gene>
    <name evidence="1" type="ORF">LCGC14_2604060</name>
</gene>
<evidence type="ECO:0008006" key="2">
    <source>
        <dbReference type="Google" id="ProtNLM"/>
    </source>
</evidence>
<evidence type="ECO:0000313" key="1">
    <source>
        <dbReference type="EMBL" id="KKL05636.1"/>
    </source>
</evidence>
<dbReference type="InterPro" id="IPR036164">
    <property type="entry name" value="bL21-like_sf"/>
</dbReference>
<dbReference type="InterPro" id="IPR028909">
    <property type="entry name" value="bL21-like"/>
</dbReference>
<dbReference type="EMBL" id="LAZR01044029">
    <property type="protein sequence ID" value="KKL05636.1"/>
    <property type="molecule type" value="Genomic_DNA"/>
</dbReference>
<dbReference type="Pfam" id="PF00829">
    <property type="entry name" value="Ribosomal_L21p"/>
    <property type="match status" value="1"/>
</dbReference>
<organism evidence="1">
    <name type="scientific">marine sediment metagenome</name>
    <dbReference type="NCBI Taxonomy" id="412755"/>
    <lineage>
        <taxon>unclassified sequences</taxon>
        <taxon>metagenomes</taxon>
        <taxon>ecological metagenomes</taxon>
    </lineage>
</organism>
<sequence>MYAVIREGGKQYKVEPGKSIQIDLKENVNKGDTLEFTDVLMVSKDGTRKTIDDLSAEELKRYRRIQNLENELSSTANRSICSCITCGKADRDMTYNKAYDSWYCTECYDMH</sequence>
<proteinExistence type="predicted"/>